<evidence type="ECO:0000313" key="3">
    <source>
        <dbReference type="Proteomes" id="UP000252893"/>
    </source>
</evidence>
<feature type="chain" id="PRO_5016991494" evidence="1">
    <location>
        <begin position="27"/>
        <end position="442"/>
    </location>
</feature>
<proteinExistence type="predicted"/>
<dbReference type="AlphaFoldDB" id="A0A366E4J8"/>
<dbReference type="OrthoDB" id="8431028at2"/>
<dbReference type="Proteomes" id="UP000252893">
    <property type="component" value="Unassembled WGS sequence"/>
</dbReference>
<evidence type="ECO:0000256" key="1">
    <source>
        <dbReference type="SAM" id="SignalP"/>
    </source>
</evidence>
<organism evidence="2 3">
    <name type="scientific">Pseudochrobactrum asaccharolyticum</name>
    <dbReference type="NCBI Taxonomy" id="354351"/>
    <lineage>
        <taxon>Bacteria</taxon>
        <taxon>Pseudomonadati</taxon>
        <taxon>Pseudomonadota</taxon>
        <taxon>Alphaproteobacteria</taxon>
        <taxon>Hyphomicrobiales</taxon>
        <taxon>Brucellaceae</taxon>
        <taxon>Pseudochrobactrum</taxon>
    </lineage>
</organism>
<comment type="caution">
    <text evidence="2">The sequence shown here is derived from an EMBL/GenBank/DDBJ whole genome shotgun (WGS) entry which is preliminary data.</text>
</comment>
<accession>A0A366E4J8</accession>
<keyword evidence="3" id="KW-1185">Reference proteome</keyword>
<evidence type="ECO:0000313" key="2">
    <source>
        <dbReference type="EMBL" id="RBO97296.1"/>
    </source>
</evidence>
<dbReference type="RefSeq" id="WP_113943328.1">
    <property type="nucleotide sequence ID" value="NZ_JBHEEG010000012.1"/>
</dbReference>
<keyword evidence="1" id="KW-0732">Signal</keyword>
<feature type="signal peptide" evidence="1">
    <location>
        <begin position="1"/>
        <end position="26"/>
    </location>
</feature>
<reference evidence="2 3" key="1">
    <citation type="submission" date="2018-06" db="EMBL/GenBank/DDBJ databases">
        <title>Genomic Encyclopedia of Type Strains, Phase IV (KMG-IV): sequencing the most valuable type-strain genomes for metagenomic binning, comparative biology and taxonomic classification.</title>
        <authorList>
            <person name="Goeker M."/>
        </authorList>
    </citation>
    <scope>NUCLEOTIDE SEQUENCE [LARGE SCALE GENOMIC DNA]</scope>
    <source>
        <strain evidence="2 3">DSM 25619</strain>
    </source>
</reference>
<name>A0A366E4J8_9HYPH</name>
<sequence length="442" mass="50210">MKQFCFPSVFNITLSLGLLMSLPQQSAAGEIIQQLTPETGISAHIEKSSEGYVLMQPDGSKLSILTADFMTMPDVDISLKTEDYDYNGYPDLALGVREAGSLDIGSAVFLYDPKEKIYSPLIIEDALSGKLNCGELWNIERLPERKAIKSSCSLDGHYSRTDILMFDAHKNLWLEEQSRPEEDMSGWPYLIKPMRMVRYDPQGNILLETPLPGFEMEEMWEVPVNRLALYNQPDTKNAAQQFLKHGDQVRKLAFAGNDWMKIALPATGAQQEYWVSLKEAYDLRTWLVENNAKSQPVQLSLFDYSQAETDPDYYKHLFTLVLRNNGLENIQLNYSEVHLLFTATDGKQTLHKLYDIYNTTLEPDEKHMLDDNPVEQRSGNYVIYHETAGDETYLPFFPKGLAEGRYKIRSVLTSNSLTAPVFSADEIEMDYPPKLPASLIAP</sequence>
<gene>
    <name evidence="2" type="ORF">DFR47_10277</name>
</gene>
<dbReference type="EMBL" id="QNRH01000002">
    <property type="protein sequence ID" value="RBO97296.1"/>
    <property type="molecule type" value="Genomic_DNA"/>
</dbReference>
<protein>
    <submittedName>
        <fullName evidence="2">Uncharacterized protein</fullName>
    </submittedName>
</protein>